<name>A0A1H3XFI3_XYLRU</name>
<dbReference type="Pfam" id="PF14391">
    <property type="entry name" value="DUF4421"/>
    <property type="match status" value="1"/>
</dbReference>
<sequence length="376" mass="42073">MTLKCILIAIGIGCCTQAMAQARLTTFVKKVGTLIDTMAVKGLDRNYIDAPKKPWQLIAKGNVNQTIVSMNADGNILGVDYSARPYLKTQPSQYVGFWAGYRGYGIGYTVNVGGDKGSNLVFGATGGAYGVNVRIHSFDNSNPSINLNSELLSEEEQETWDDVQLIDPIHVRTVIADGYYMFNGKKFSYAAAYDQSVIQKRSAGSLMAGLMYNYTHIDYATDLNGDLVYLMHGLGKVKLWQGSAGVGYAYNWVPARGLLVNVMLMPMVTFVNKLKVFAYATNVPELMTDERFWGDDISNEEWDEWFYSHVHITPMGDKTINSGISLGFDTRMSVTYNFGRYFISAYGQFNNIRYRHQSTHGYLNDWFINTAIGIRL</sequence>
<evidence type="ECO:0000256" key="1">
    <source>
        <dbReference type="SAM" id="SignalP"/>
    </source>
</evidence>
<organism evidence="2 3">
    <name type="scientific">Xylanibacter ruminicola</name>
    <name type="common">Prevotella ruminicola</name>
    <dbReference type="NCBI Taxonomy" id="839"/>
    <lineage>
        <taxon>Bacteria</taxon>
        <taxon>Pseudomonadati</taxon>
        <taxon>Bacteroidota</taxon>
        <taxon>Bacteroidia</taxon>
        <taxon>Bacteroidales</taxon>
        <taxon>Prevotellaceae</taxon>
        <taxon>Xylanibacter</taxon>
    </lineage>
</organism>
<dbReference type="RefSeq" id="WP_074759821.1">
    <property type="nucleotide sequence ID" value="NZ_FNRF01000001.1"/>
</dbReference>
<proteinExistence type="predicted"/>
<feature type="chain" id="PRO_5010230969" description="DUF4421 domain-containing protein" evidence="1">
    <location>
        <begin position="21"/>
        <end position="376"/>
    </location>
</feature>
<feature type="signal peptide" evidence="1">
    <location>
        <begin position="1"/>
        <end position="20"/>
    </location>
</feature>
<keyword evidence="1" id="KW-0732">Signal</keyword>
<dbReference type="EMBL" id="FNRF01000001">
    <property type="protein sequence ID" value="SDZ97308.1"/>
    <property type="molecule type" value="Genomic_DNA"/>
</dbReference>
<dbReference type="AlphaFoldDB" id="A0A1H3XFI3"/>
<dbReference type="Proteomes" id="UP000182257">
    <property type="component" value="Unassembled WGS sequence"/>
</dbReference>
<dbReference type="OrthoDB" id="975269at2"/>
<evidence type="ECO:0008006" key="4">
    <source>
        <dbReference type="Google" id="ProtNLM"/>
    </source>
</evidence>
<evidence type="ECO:0000313" key="2">
    <source>
        <dbReference type="EMBL" id="SDZ97308.1"/>
    </source>
</evidence>
<gene>
    <name evidence="2" type="ORF">SAMN05216462_0165</name>
</gene>
<dbReference type="InterPro" id="IPR025535">
    <property type="entry name" value="DUF4421"/>
</dbReference>
<protein>
    <recommendedName>
        <fullName evidence="4">DUF4421 domain-containing protein</fullName>
    </recommendedName>
</protein>
<evidence type="ECO:0000313" key="3">
    <source>
        <dbReference type="Proteomes" id="UP000182257"/>
    </source>
</evidence>
<accession>A0A1H3XFI3</accession>
<reference evidence="2 3" key="1">
    <citation type="submission" date="2016-10" db="EMBL/GenBank/DDBJ databases">
        <authorList>
            <person name="de Groot N.N."/>
        </authorList>
    </citation>
    <scope>NUCLEOTIDE SEQUENCE [LARGE SCALE GENOMIC DNA]</scope>
    <source>
        <strain evidence="2 3">D31d</strain>
    </source>
</reference>